<sequence>MIHRYTVDLEALLHFADRLAKFNSQAEQIATAVEPMRS</sequence>
<dbReference type="Proteomes" id="UP000279331">
    <property type="component" value="Unassembled WGS sequence"/>
</dbReference>
<gene>
    <name evidence="1" type="ORF">LAUMK42_03389</name>
    <name evidence="2" type="ORF">LAUMK4_03339</name>
</gene>
<dbReference type="EMBL" id="UPHL01000094">
    <property type="protein sequence ID" value="VAZ84566.1"/>
    <property type="molecule type" value="Genomic_DNA"/>
</dbReference>
<evidence type="ECO:0000313" key="2">
    <source>
        <dbReference type="EMBL" id="VAZ95978.1"/>
    </source>
</evidence>
<evidence type="ECO:0000313" key="3">
    <source>
        <dbReference type="Proteomes" id="UP000271464"/>
    </source>
</evidence>
<name>A0AB38UVG6_9MYCO</name>
<organism evidence="1 4">
    <name type="scientific">Mycobacterium persicum</name>
    <dbReference type="NCBI Taxonomy" id="1487726"/>
    <lineage>
        <taxon>Bacteria</taxon>
        <taxon>Bacillati</taxon>
        <taxon>Actinomycetota</taxon>
        <taxon>Actinomycetes</taxon>
        <taxon>Mycobacteriales</taxon>
        <taxon>Mycobacteriaceae</taxon>
        <taxon>Mycobacterium</taxon>
    </lineage>
</organism>
<evidence type="ECO:0000313" key="4">
    <source>
        <dbReference type="Proteomes" id="UP000279331"/>
    </source>
</evidence>
<comment type="caution">
    <text evidence="1">The sequence shown here is derived from an EMBL/GenBank/DDBJ whole genome shotgun (WGS) entry which is preliminary data.</text>
</comment>
<dbReference type="EMBL" id="UPHM01000090">
    <property type="protein sequence ID" value="VAZ95978.1"/>
    <property type="molecule type" value="Genomic_DNA"/>
</dbReference>
<dbReference type="Proteomes" id="UP000271464">
    <property type="component" value="Unassembled WGS sequence"/>
</dbReference>
<reference evidence="3 4" key="1">
    <citation type="submission" date="2018-09" db="EMBL/GenBank/DDBJ databases">
        <authorList>
            <person name="Tagini F."/>
        </authorList>
    </citation>
    <scope>NUCLEOTIDE SEQUENCE [LARGE SCALE GENOMIC DNA]</scope>
    <source>
        <strain evidence="2 3">MK4</strain>
        <strain evidence="1 4">MK42</strain>
    </source>
</reference>
<protein>
    <submittedName>
        <fullName evidence="1">Uncharacterized protein</fullName>
    </submittedName>
</protein>
<proteinExistence type="predicted"/>
<accession>A0AB38UVG6</accession>
<dbReference type="AlphaFoldDB" id="A0AB38UVG6"/>
<evidence type="ECO:0000313" key="1">
    <source>
        <dbReference type="EMBL" id="VAZ84566.1"/>
    </source>
</evidence>
<keyword evidence="3" id="KW-1185">Reference proteome</keyword>